<feature type="transmembrane region" description="Helical" evidence="1">
    <location>
        <begin position="165"/>
        <end position="183"/>
    </location>
</feature>
<dbReference type="AlphaFoldDB" id="A0A8H5HE06"/>
<dbReference type="Pfam" id="PF20151">
    <property type="entry name" value="DUF6533"/>
    <property type="match status" value="1"/>
</dbReference>
<feature type="domain" description="DUF6533" evidence="2">
    <location>
        <begin position="19"/>
        <end position="60"/>
    </location>
</feature>
<proteinExistence type="predicted"/>
<reference evidence="3 4" key="1">
    <citation type="journal article" date="2020" name="ISME J.">
        <title>Uncovering the hidden diversity of litter-decomposition mechanisms in mushroom-forming fungi.</title>
        <authorList>
            <person name="Floudas D."/>
            <person name="Bentzer J."/>
            <person name="Ahren D."/>
            <person name="Johansson T."/>
            <person name="Persson P."/>
            <person name="Tunlid A."/>
        </authorList>
    </citation>
    <scope>NUCLEOTIDE SEQUENCE [LARGE SCALE GENOMIC DNA]</scope>
    <source>
        <strain evidence="3 4">CBS 406.79</strain>
    </source>
</reference>
<dbReference type="Proteomes" id="UP000518752">
    <property type="component" value="Unassembled WGS sequence"/>
</dbReference>
<organism evidence="3 4">
    <name type="scientific">Collybiopsis confluens</name>
    <dbReference type="NCBI Taxonomy" id="2823264"/>
    <lineage>
        <taxon>Eukaryota</taxon>
        <taxon>Fungi</taxon>
        <taxon>Dikarya</taxon>
        <taxon>Basidiomycota</taxon>
        <taxon>Agaricomycotina</taxon>
        <taxon>Agaricomycetes</taxon>
        <taxon>Agaricomycetidae</taxon>
        <taxon>Agaricales</taxon>
        <taxon>Marasmiineae</taxon>
        <taxon>Omphalotaceae</taxon>
        <taxon>Collybiopsis</taxon>
    </lineage>
</organism>
<feature type="transmembrane region" description="Helical" evidence="1">
    <location>
        <begin position="88"/>
        <end position="107"/>
    </location>
</feature>
<evidence type="ECO:0000259" key="2">
    <source>
        <dbReference type="Pfam" id="PF20151"/>
    </source>
</evidence>
<evidence type="ECO:0000256" key="1">
    <source>
        <dbReference type="SAM" id="Phobius"/>
    </source>
</evidence>
<keyword evidence="4" id="KW-1185">Reference proteome</keyword>
<evidence type="ECO:0000313" key="4">
    <source>
        <dbReference type="Proteomes" id="UP000518752"/>
    </source>
</evidence>
<dbReference type="OrthoDB" id="2686513at2759"/>
<dbReference type="EMBL" id="JAACJN010000058">
    <property type="protein sequence ID" value="KAF5381416.1"/>
    <property type="molecule type" value="Genomic_DNA"/>
</dbReference>
<dbReference type="InterPro" id="IPR045340">
    <property type="entry name" value="DUF6533"/>
</dbReference>
<feature type="transmembrane region" description="Helical" evidence="1">
    <location>
        <begin position="12"/>
        <end position="32"/>
    </location>
</feature>
<name>A0A8H5HE06_9AGAR</name>
<gene>
    <name evidence="3" type="ORF">D9757_009081</name>
</gene>
<keyword evidence="1" id="KW-0812">Transmembrane</keyword>
<protein>
    <recommendedName>
        <fullName evidence="2">DUF6533 domain-containing protein</fullName>
    </recommendedName>
</protein>
<comment type="caution">
    <text evidence="3">The sequence shown here is derived from an EMBL/GenBank/DDBJ whole genome shotgun (WGS) entry which is preliminary data.</text>
</comment>
<keyword evidence="1" id="KW-1133">Transmembrane helix</keyword>
<feature type="transmembrane region" description="Helical" evidence="1">
    <location>
        <begin position="114"/>
        <end position="136"/>
    </location>
</feature>
<feature type="transmembrane region" description="Helical" evidence="1">
    <location>
        <begin position="53"/>
        <end position="76"/>
    </location>
</feature>
<keyword evidence="1" id="KW-0472">Membrane</keyword>
<accession>A0A8H5HE06</accession>
<sequence length="295" mass="32880">MTLAPEFESVQLADMMFSSALGFLYYDHLLTLDAEIRLIWTRPKNTSRYLFFFNRYFAFVGNILAAISLYSTPFSMSVCRTFELCHSIFLTLTQGLVTSLLALRVYALYGCNKIFLFVAMGGILLGIFASVTIAIINKNSPSESTTSYEQGCHVLESHTEASHTAIAWECIVVLDTLLFLATLWKAYQYRLRPDVARLGVSLFAVVVRDGSIYFLIMASLNLVNIISYYTPGRVQGNLASFVSCLSVTLMSRMMLGLHEAADGGIYTNHHDDNAVLYNSSAPGLDAAWVNRAYTH</sequence>
<evidence type="ECO:0000313" key="3">
    <source>
        <dbReference type="EMBL" id="KAF5381416.1"/>
    </source>
</evidence>